<keyword evidence="2" id="KW-0285">Flavoprotein</keyword>
<organism evidence="7 8">
    <name type="scientific">Leisingera daeponensis</name>
    <dbReference type="NCBI Taxonomy" id="405746"/>
    <lineage>
        <taxon>Bacteria</taxon>
        <taxon>Pseudomonadati</taxon>
        <taxon>Pseudomonadota</taxon>
        <taxon>Alphaproteobacteria</taxon>
        <taxon>Rhodobacterales</taxon>
        <taxon>Roseobacteraceae</taxon>
        <taxon>Leisingera</taxon>
    </lineage>
</organism>
<dbReference type="InterPro" id="IPR036188">
    <property type="entry name" value="FAD/NAD-bd_sf"/>
</dbReference>
<evidence type="ECO:0000256" key="1">
    <source>
        <dbReference type="ARBA" id="ARBA00001974"/>
    </source>
</evidence>
<evidence type="ECO:0000256" key="3">
    <source>
        <dbReference type="ARBA" id="ARBA00023002"/>
    </source>
</evidence>
<dbReference type="PRINTS" id="PR00368">
    <property type="entry name" value="FADPNR"/>
</dbReference>
<feature type="region of interest" description="Disordered" evidence="4">
    <location>
        <begin position="408"/>
        <end position="428"/>
    </location>
</feature>
<comment type="caution">
    <text evidence="7">The sequence shown here is derived from an EMBL/GenBank/DDBJ whole genome shotgun (WGS) entry which is preliminary data.</text>
</comment>
<dbReference type="PANTHER" id="PTHR11632">
    <property type="entry name" value="SUCCINATE DEHYDROGENASE 2 FLAVOPROTEIN SUBUNIT"/>
    <property type="match status" value="1"/>
</dbReference>
<evidence type="ECO:0000313" key="8">
    <source>
        <dbReference type="Proteomes" id="UP000766629"/>
    </source>
</evidence>
<evidence type="ECO:0000313" key="7">
    <source>
        <dbReference type="EMBL" id="MBY6141290.1"/>
    </source>
</evidence>
<evidence type="ECO:0000259" key="5">
    <source>
        <dbReference type="Pfam" id="PF00890"/>
    </source>
</evidence>
<gene>
    <name evidence="7" type="ORF">KUV26_17775</name>
</gene>
<accession>A0ABS7NJE5</accession>
<dbReference type="RefSeq" id="WP_222509365.1">
    <property type="nucleotide sequence ID" value="NZ_JAHVJA010000009.1"/>
</dbReference>
<dbReference type="Gene3D" id="1.20.58.100">
    <property type="entry name" value="Fumarate reductase/succinate dehydrogenase flavoprotein-like, C-terminal domain"/>
    <property type="match status" value="1"/>
</dbReference>
<dbReference type="Pfam" id="PF02910">
    <property type="entry name" value="Succ_DH_flav_C"/>
    <property type="match status" value="1"/>
</dbReference>
<feature type="compositionally biased region" description="Polar residues" evidence="4">
    <location>
        <begin position="408"/>
        <end position="418"/>
    </location>
</feature>
<sequence>MTNIIETDILVIGEGSAGQVAALAASEAGADVVLLFNGQASSTAISTGFLTYAAHDGFPKEEVFDAMSDVTGKGLCDTALLRRLVDEAPAEMGAIIEKYSIPVDRAPRGYRVRRSTGMRGKDILDETYGSDGAEDMTGLMMEFSSTHGTALFSQLRKAVKSSSVRRIKGSALSLHREGPSVWADLDGSPVKIAARAVILATGGMQGVYEFTDTPQNLLGDGQSMALEAGAELVDMEFIQFYPLAVNEEGAPAIFLYPDYPSTAKLVNSDGEDLILKHMGPGQSALAALHNWDFLSFIIQSEIIEGREVFIDFRETQDAEWAPDSLTATFLSKHVPDYRERPVRISPSSHYTLGGVRVDTDGQTSIPGVYAVGEVAGGLHGANRHGGTALVEAMTYGAISGRHAAANLQPRSNMARSTDNPPPTRRAGNGALPADLLAQVRQLTQKGLGPARSDELLTETLAQIRTLQVEIAGLGWADLDGFTEVQRLARVARLAEAMCLAMRRRQESRGTHMRSDFPEETGEWQRKQAVRLNGAGLEIHDIALGDQPVAATL</sequence>
<dbReference type="Pfam" id="PF00890">
    <property type="entry name" value="FAD_binding_2"/>
    <property type="match status" value="1"/>
</dbReference>
<dbReference type="Gene3D" id="3.90.700.10">
    <property type="entry name" value="Succinate dehydrogenase/fumarate reductase flavoprotein, catalytic domain"/>
    <property type="match status" value="1"/>
</dbReference>
<name>A0ABS7NJE5_9RHOB</name>
<keyword evidence="8" id="KW-1185">Reference proteome</keyword>
<dbReference type="Proteomes" id="UP000766629">
    <property type="component" value="Unassembled WGS sequence"/>
</dbReference>
<dbReference type="InterPro" id="IPR030664">
    <property type="entry name" value="SdhA/FrdA/AprA"/>
</dbReference>
<evidence type="ECO:0000256" key="2">
    <source>
        <dbReference type="ARBA" id="ARBA00022630"/>
    </source>
</evidence>
<proteinExistence type="predicted"/>
<protein>
    <submittedName>
        <fullName evidence="7">FAD-binding protein</fullName>
    </submittedName>
</protein>
<dbReference type="InterPro" id="IPR027477">
    <property type="entry name" value="Succ_DH/fumarate_Rdtase_cat_sf"/>
</dbReference>
<reference evidence="7 8" key="1">
    <citation type="submission" date="2021-06" db="EMBL/GenBank/DDBJ databases">
        <title>50 bacteria genomes isolated from Dapeng, Shenzhen, China.</title>
        <authorList>
            <person name="Zheng W."/>
            <person name="Yu S."/>
            <person name="Huang Y."/>
        </authorList>
    </citation>
    <scope>NUCLEOTIDE SEQUENCE [LARGE SCALE GENOMIC DNA]</scope>
    <source>
        <strain evidence="7 8">DP1N14-2</strain>
    </source>
</reference>
<dbReference type="SUPFAM" id="SSF51905">
    <property type="entry name" value="FAD/NAD(P)-binding domain"/>
    <property type="match status" value="1"/>
</dbReference>
<dbReference type="EMBL" id="JAHVJA010000009">
    <property type="protein sequence ID" value="MBY6141290.1"/>
    <property type="molecule type" value="Genomic_DNA"/>
</dbReference>
<dbReference type="Gene3D" id="3.50.50.60">
    <property type="entry name" value="FAD/NAD(P)-binding domain"/>
    <property type="match status" value="1"/>
</dbReference>
<evidence type="ECO:0000256" key="4">
    <source>
        <dbReference type="SAM" id="MobiDB-lite"/>
    </source>
</evidence>
<dbReference type="InterPro" id="IPR003953">
    <property type="entry name" value="FAD-dep_OxRdtase_2_FAD-bd"/>
</dbReference>
<dbReference type="InterPro" id="IPR015939">
    <property type="entry name" value="Fum_Rdtase/Succ_DH_flav-like_C"/>
</dbReference>
<feature type="domain" description="FAD-dependent oxidoreductase 2 FAD-binding" evidence="5">
    <location>
        <begin position="8"/>
        <end position="389"/>
    </location>
</feature>
<feature type="domain" description="Fumarate reductase/succinate dehydrogenase flavoprotein-like C-terminal" evidence="6">
    <location>
        <begin position="439"/>
        <end position="529"/>
    </location>
</feature>
<comment type="cofactor">
    <cofactor evidence="1">
        <name>FAD</name>
        <dbReference type="ChEBI" id="CHEBI:57692"/>
    </cofactor>
</comment>
<dbReference type="PANTHER" id="PTHR11632:SF51">
    <property type="entry name" value="SUCCINATE DEHYDROGENASE [UBIQUINONE] FLAVOPROTEIN SUBUNIT, MITOCHONDRIAL"/>
    <property type="match status" value="1"/>
</dbReference>
<keyword evidence="3" id="KW-0560">Oxidoreductase</keyword>
<evidence type="ECO:0000259" key="6">
    <source>
        <dbReference type="Pfam" id="PF02910"/>
    </source>
</evidence>
<dbReference type="PRINTS" id="PR00411">
    <property type="entry name" value="PNDRDTASEI"/>
</dbReference>
<dbReference type="SUPFAM" id="SSF46977">
    <property type="entry name" value="Succinate dehydrogenase/fumarate reductase flavoprotein C-terminal domain"/>
    <property type="match status" value="1"/>
</dbReference>
<dbReference type="InterPro" id="IPR037099">
    <property type="entry name" value="Fum_R/Succ_DH_flav-like_C_sf"/>
</dbReference>